<dbReference type="AlphaFoldDB" id="A0A285P9E0"/>
<evidence type="ECO:0000313" key="2">
    <source>
        <dbReference type="Proteomes" id="UP000219453"/>
    </source>
</evidence>
<dbReference type="RefSeq" id="WP_097010211.1">
    <property type="nucleotide sequence ID" value="NZ_OBEJ01000010.1"/>
</dbReference>
<proteinExistence type="predicted"/>
<reference evidence="1 2" key="1">
    <citation type="submission" date="2017-09" db="EMBL/GenBank/DDBJ databases">
        <authorList>
            <person name="Ehlers B."/>
            <person name="Leendertz F.H."/>
        </authorList>
    </citation>
    <scope>NUCLEOTIDE SEQUENCE [LARGE SCALE GENOMIC DNA]</scope>
    <source>
        <strain evidence="1 2">DSM 27208</strain>
    </source>
</reference>
<evidence type="ECO:0000313" key="1">
    <source>
        <dbReference type="EMBL" id="SNZ18360.1"/>
    </source>
</evidence>
<name>A0A285P9E0_NATPI</name>
<dbReference type="Proteomes" id="UP000219453">
    <property type="component" value="Unassembled WGS sequence"/>
</dbReference>
<sequence length="181" mass="21019">MSTEATTEIERDVEPADVGELVQRRRLKEIFSARENFTETRREITNRQLSGQVPQSKIEHALRTCIEEYTMYIEPMFASADDPDYWREEIELGEIEVPESVRDSPIAVNGFAAILDTSWPMVFEYDVPEEDELYGETQKTKSVKVDLPEEISHAAFRKLNEFLRDHGVKYRMEDGLPTDQL</sequence>
<keyword evidence="2" id="KW-1185">Reference proteome</keyword>
<gene>
    <name evidence="1" type="ORF">SAMN06269185_3345</name>
</gene>
<organism evidence="1 2">
    <name type="scientific">Natronoarchaeum philippinense</name>
    <dbReference type="NCBI Taxonomy" id="558529"/>
    <lineage>
        <taxon>Archaea</taxon>
        <taxon>Methanobacteriati</taxon>
        <taxon>Methanobacteriota</taxon>
        <taxon>Stenosarchaea group</taxon>
        <taxon>Halobacteria</taxon>
        <taxon>Halobacteriales</taxon>
        <taxon>Natronoarchaeaceae</taxon>
    </lineage>
</organism>
<dbReference type="EMBL" id="OBEJ01000010">
    <property type="protein sequence ID" value="SNZ18360.1"/>
    <property type="molecule type" value="Genomic_DNA"/>
</dbReference>
<protein>
    <submittedName>
        <fullName evidence="1">Uncharacterized protein</fullName>
    </submittedName>
</protein>
<accession>A0A285P9E0</accession>